<sequence>MARFPDHFAVLAERRPALKFLIPILSVVEKAAQEGMTEAGETILARSNDRAPVDSGDLRAAGFVDTADLAVKVGYEPTGGYPYFRRQHEDLDYQHDTGEAKFLEKAEAETRDEVPAIIARHIKGALGG</sequence>
<protein>
    <recommendedName>
        <fullName evidence="4">HK97 gp10 family phage protein</fullName>
    </recommendedName>
</protein>
<accession>A0AA37XI47</accession>
<keyword evidence="3" id="KW-1185">Reference proteome</keyword>
<comment type="caution">
    <text evidence="1">The sequence shown here is derived from an EMBL/GenBank/DDBJ whole genome shotgun (WGS) entry which is preliminary data.</text>
</comment>
<organism evidence="1 3">
    <name type="scientific">Litorihabitans aurantiacus</name>
    <dbReference type="NCBI Taxonomy" id="1930061"/>
    <lineage>
        <taxon>Bacteria</taxon>
        <taxon>Bacillati</taxon>
        <taxon>Actinomycetota</taxon>
        <taxon>Actinomycetes</taxon>
        <taxon>Micrococcales</taxon>
        <taxon>Beutenbergiaceae</taxon>
        <taxon>Litorihabitans</taxon>
    </lineage>
</organism>
<name>A0AA37XI47_9MICO</name>
<evidence type="ECO:0000313" key="2">
    <source>
        <dbReference type="EMBL" id="GMA33586.1"/>
    </source>
</evidence>
<reference evidence="1" key="1">
    <citation type="journal article" date="2014" name="Int. J. Syst. Evol. Microbiol.">
        <title>Complete genome sequence of Corynebacterium casei LMG S-19264T (=DSM 44701T), isolated from a smear-ripened cheese.</title>
        <authorList>
            <consortium name="US DOE Joint Genome Institute (JGI-PGF)"/>
            <person name="Walter F."/>
            <person name="Albersmeier A."/>
            <person name="Kalinowski J."/>
            <person name="Ruckert C."/>
        </authorList>
    </citation>
    <scope>NUCLEOTIDE SEQUENCE</scope>
    <source>
        <strain evidence="1">NBRC 112290</strain>
    </source>
</reference>
<dbReference type="Proteomes" id="UP001157161">
    <property type="component" value="Unassembled WGS sequence"/>
</dbReference>
<reference evidence="1" key="2">
    <citation type="submission" date="2023-02" db="EMBL/GenBank/DDBJ databases">
        <authorList>
            <person name="Sun Q."/>
            <person name="Mori K."/>
        </authorList>
    </citation>
    <scope>NUCLEOTIDE SEQUENCE</scope>
    <source>
        <strain evidence="1">NBRC 112290</strain>
    </source>
</reference>
<dbReference type="RefSeq" id="WP_284252361.1">
    <property type="nucleotide sequence ID" value="NZ_BSUM01000001.1"/>
</dbReference>
<evidence type="ECO:0008006" key="4">
    <source>
        <dbReference type="Google" id="ProtNLM"/>
    </source>
</evidence>
<dbReference type="EMBL" id="BSUM01000002">
    <property type="protein sequence ID" value="GMA33586.1"/>
    <property type="molecule type" value="Genomic_DNA"/>
</dbReference>
<proteinExistence type="predicted"/>
<gene>
    <name evidence="1" type="ORF">GCM10025875_35010</name>
    <name evidence="2" type="ORF">GCM10025875_35780</name>
</gene>
<evidence type="ECO:0000313" key="3">
    <source>
        <dbReference type="Proteomes" id="UP001157161"/>
    </source>
</evidence>
<evidence type="ECO:0000313" key="1">
    <source>
        <dbReference type="EMBL" id="GMA33509.1"/>
    </source>
</evidence>
<dbReference type="AlphaFoldDB" id="A0AA37XI47"/>
<dbReference type="EMBL" id="BSUM01000001">
    <property type="protein sequence ID" value="GMA33509.1"/>
    <property type="molecule type" value="Genomic_DNA"/>
</dbReference>